<gene>
    <name evidence="2" type="ORF">C1H46_007413</name>
</gene>
<evidence type="ECO:0000313" key="3">
    <source>
        <dbReference type="Proteomes" id="UP000315295"/>
    </source>
</evidence>
<feature type="region of interest" description="Disordered" evidence="1">
    <location>
        <begin position="1"/>
        <end position="27"/>
    </location>
</feature>
<evidence type="ECO:0000256" key="1">
    <source>
        <dbReference type="SAM" id="MobiDB-lite"/>
    </source>
</evidence>
<sequence length="81" mass="9399">MDKKNRVASLMNNKSKSHTDEKNKRINYNKARASRNTNAVAKYVAWIPSCNDHCTVNFLESLMTDQMQWCSPWWKTSSSSL</sequence>
<organism evidence="2 3">
    <name type="scientific">Malus baccata</name>
    <name type="common">Siberian crab apple</name>
    <name type="synonym">Pyrus baccata</name>
    <dbReference type="NCBI Taxonomy" id="106549"/>
    <lineage>
        <taxon>Eukaryota</taxon>
        <taxon>Viridiplantae</taxon>
        <taxon>Streptophyta</taxon>
        <taxon>Embryophyta</taxon>
        <taxon>Tracheophyta</taxon>
        <taxon>Spermatophyta</taxon>
        <taxon>Magnoliopsida</taxon>
        <taxon>eudicotyledons</taxon>
        <taxon>Gunneridae</taxon>
        <taxon>Pentapetalae</taxon>
        <taxon>rosids</taxon>
        <taxon>fabids</taxon>
        <taxon>Rosales</taxon>
        <taxon>Rosaceae</taxon>
        <taxon>Amygdaloideae</taxon>
        <taxon>Maleae</taxon>
        <taxon>Malus</taxon>
    </lineage>
</organism>
<dbReference type="AlphaFoldDB" id="A0A540N8Y0"/>
<name>A0A540N8Y0_MALBA</name>
<dbReference type="EMBL" id="VIEB01000093">
    <property type="protein sequence ID" value="TQE07023.1"/>
    <property type="molecule type" value="Genomic_DNA"/>
</dbReference>
<keyword evidence="3" id="KW-1185">Reference proteome</keyword>
<reference evidence="2 3" key="1">
    <citation type="journal article" date="2019" name="G3 (Bethesda)">
        <title>Sequencing of a Wild Apple (Malus baccata) Genome Unravels the Differences Between Cultivated and Wild Apple Species Regarding Disease Resistance and Cold Tolerance.</title>
        <authorList>
            <person name="Chen X."/>
        </authorList>
    </citation>
    <scope>NUCLEOTIDE SEQUENCE [LARGE SCALE GENOMIC DNA]</scope>
    <source>
        <strain evidence="3">cv. Shandingzi</strain>
        <tissue evidence="2">Leaves</tissue>
    </source>
</reference>
<protein>
    <submittedName>
        <fullName evidence="2">Uncharacterized protein</fullName>
    </submittedName>
</protein>
<comment type="caution">
    <text evidence="2">The sequence shown here is derived from an EMBL/GenBank/DDBJ whole genome shotgun (WGS) entry which is preliminary data.</text>
</comment>
<proteinExistence type="predicted"/>
<evidence type="ECO:0000313" key="2">
    <source>
        <dbReference type="EMBL" id="TQE07023.1"/>
    </source>
</evidence>
<accession>A0A540N8Y0</accession>
<dbReference type="Proteomes" id="UP000315295">
    <property type="component" value="Unassembled WGS sequence"/>
</dbReference>